<dbReference type="STRING" id="102285.A0A0R3TZH6"/>
<dbReference type="OrthoDB" id="6288848at2759"/>
<dbReference type="WBParaSite" id="HNAJ_0001327501-mRNA-1">
    <property type="protein sequence ID" value="HNAJ_0001327501-mRNA-1"/>
    <property type="gene ID" value="HNAJ_0001327501"/>
</dbReference>
<reference evidence="4" key="1">
    <citation type="submission" date="2017-02" db="UniProtKB">
        <authorList>
            <consortium name="WormBaseParasite"/>
        </authorList>
    </citation>
    <scope>IDENTIFICATION</scope>
</reference>
<dbReference type="AlphaFoldDB" id="A0A0R3TZH6"/>
<name>A0A0R3TZH6_RODNA</name>
<keyword evidence="3" id="KW-1185">Reference proteome</keyword>
<sequence>MEPRLGISVEESSPTINKSNCLARQQNDNECFLPPLPSIEQMRMDVANATSELQQAFFQNQKHNLDPEVEWHKGGENALDDLKKNQLERIDDSRPRTQEETVCEELIINGKKYRHTFQKRVVLESQKTREIFILPASSDSTRPIENSPLKDNYASSNFDRYHRAFEENGARLDLQVHNQEGDFSPMLVVAPHGESPDGPRSPSIGMCRSSESKEQSCQDSVSPTLSREETGNSCDNPLGKITL</sequence>
<accession>A0A0R3TZH6</accession>
<evidence type="ECO:0000313" key="2">
    <source>
        <dbReference type="EMBL" id="VDO15348.1"/>
    </source>
</evidence>
<evidence type="ECO:0000256" key="1">
    <source>
        <dbReference type="SAM" id="MobiDB-lite"/>
    </source>
</evidence>
<protein>
    <submittedName>
        <fullName evidence="2 4">Uncharacterized protein</fullName>
    </submittedName>
</protein>
<dbReference type="EMBL" id="UZAE01015156">
    <property type="protein sequence ID" value="VDO15348.1"/>
    <property type="molecule type" value="Genomic_DNA"/>
</dbReference>
<evidence type="ECO:0000313" key="4">
    <source>
        <dbReference type="WBParaSite" id="HNAJ_0001327501-mRNA-1"/>
    </source>
</evidence>
<reference evidence="2 3" key="2">
    <citation type="submission" date="2018-11" db="EMBL/GenBank/DDBJ databases">
        <authorList>
            <consortium name="Pathogen Informatics"/>
        </authorList>
    </citation>
    <scope>NUCLEOTIDE SEQUENCE [LARGE SCALE GENOMIC DNA]</scope>
</reference>
<feature type="region of interest" description="Disordered" evidence="1">
    <location>
        <begin position="191"/>
        <end position="243"/>
    </location>
</feature>
<gene>
    <name evidence="2" type="ORF">HNAJ_LOCUS13249</name>
</gene>
<feature type="compositionally biased region" description="Polar residues" evidence="1">
    <location>
        <begin position="217"/>
        <end position="235"/>
    </location>
</feature>
<evidence type="ECO:0000313" key="3">
    <source>
        <dbReference type="Proteomes" id="UP000278807"/>
    </source>
</evidence>
<proteinExistence type="predicted"/>
<organism evidence="4">
    <name type="scientific">Rodentolepis nana</name>
    <name type="common">Dwarf tapeworm</name>
    <name type="synonym">Hymenolepis nana</name>
    <dbReference type="NCBI Taxonomy" id="102285"/>
    <lineage>
        <taxon>Eukaryota</taxon>
        <taxon>Metazoa</taxon>
        <taxon>Spiralia</taxon>
        <taxon>Lophotrochozoa</taxon>
        <taxon>Platyhelminthes</taxon>
        <taxon>Cestoda</taxon>
        <taxon>Eucestoda</taxon>
        <taxon>Cyclophyllidea</taxon>
        <taxon>Hymenolepididae</taxon>
        <taxon>Rodentolepis</taxon>
    </lineage>
</organism>
<dbReference type="Proteomes" id="UP000278807">
    <property type="component" value="Unassembled WGS sequence"/>
</dbReference>